<keyword evidence="4" id="KW-1185">Reference proteome</keyword>
<dbReference type="GO" id="GO:0005886">
    <property type="term" value="C:plasma membrane"/>
    <property type="evidence" value="ECO:0007669"/>
    <property type="project" value="TreeGrafter"/>
</dbReference>
<dbReference type="GO" id="GO:0030276">
    <property type="term" value="F:clathrin binding"/>
    <property type="evidence" value="ECO:0007669"/>
    <property type="project" value="TreeGrafter"/>
</dbReference>
<dbReference type="OrthoDB" id="4033880at2759"/>
<dbReference type="InterPro" id="IPR013809">
    <property type="entry name" value="ENTH"/>
</dbReference>
<dbReference type="GO" id="GO:0030125">
    <property type="term" value="C:clathrin vesicle coat"/>
    <property type="evidence" value="ECO:0007669"/>
    <property type="project" value="TreeGrafter"/>
</dbReference>
<dbReference type="PANTHER" id="PTHR12276:SF110">
    <property type="entry name" value="EPSIN-1-RELATED"/>
    <property type="match status" value="1"/>
</dbReference>
<proteinExistence type="predicted"/>
<feature type="domain" description="ENTH" evidence="2">
    <location>
        <begin position="10"/>
        <end position="150"/>
    </location>
</feature>
<evidence type="ECO:0000259" key="2">
    <source>
        <dbReference type="PROSITE" id="PS50942"/>
    </source>
</evidence>
<keyword evidence="1" id="KW-0175">Coiled coil</keyword>
<sequence>MTENRFLKSFQKISSSQVENKVRNITNNDSWGPSGKDLNEIAKLTFQNNKLNEIIKALNKRLSLINSDGDSNRNYRRILKTLTVIQFCVQVGSIEFARYYQENIYFFDKILTGIRANLNTKNDQNYQNIKNRAKYLLILLTDEAKLSEKRENFHKLRSTMAIPGLKVEKSNSNDDEDGINKKSFQSLRYSLDSASNNYNENINEEIVLPNLSSNKIASKSLDLNRLKYYKNNKDQSFELNSNSHSLPTSTETKRENLTTLTEEVEIEEDGNEIAFKKPYTITKTNLSSGNRTRRILDDRNPFKGMV</sequence>
<gene>
    <name evidence="3" type="ORF">PACTADRAFT_48179</name>
</gene>
<evidence type="ECO:0000313" key="3">
    <source>
        <dbReference type="EMBL" id="ODV98412.1"/>
    </source>
</evidence>
<dbReference type="Gene3D" id="1.25.40.90">
    <property type="match status" value="1"/>
</dbReference>
<feature type="coiled-coil region" evidence="1">
    <location>
        <begin position="41"/>
        <end position="68"/>
    </location>
</feature>
<dbReference type="GO" id="GO:0005768">
    <property type="term" value="C:endosome"/>
    <property type="evidence" value="ECO:0007669"/>
    <property type="project" value="TreeGrafter"/>
</dbReference>
<dbReference type="PANTHER" id="PTHR12276">
    <property type="entry name" value="EPSIN/ENT-RELATED"/>
    <property type="match status" value="1"/>
</dbReference>
<dbReference type="InterPro" id="IPR008942">
    <property type="entry name" value="ENTH_VHS"/>
</dbReference>
<dbReference type="PROSITE" id="PS50942">
    <property type="entry name" value="ENTH"/>
    <property type="match status" value="1"/>
</dbReference>
<dbReference type="SMART" id="SM00273">
    <property type="entry name" value="ENTH"/>
    <property type="match status" value="1"/>
</dbReference>
<organism evidence="3 4">
    <name type="scientific">Pachysolen tannophilus NRRL Y-2460</name>
    <dbReference type="NCBI Taxonomy" id="669874"/>
    <lineage>
        <taxon>Eukaryota</taxon>
        <taxon>Fungi</taxon>
        <taxon>Dikarya</taxon>
        <taxon>Ascomycota</taxon>
        <taxon>Saccharomycotina</taxon>
        <taxon>Pichiomycetes</taxon>
        <taxon>Pachysolenaceae</taxon>
        <taxon>Pachysolen</taxon>
    </lineage>
</organism>
<dbReference type="GO" id="GO:0005543">
    <property type="term" value="F:phospholipid binding"/>
    <property type="evidence" value="ECO:0007669"/>
    <property type="project" value="TreeGrafter"/>
</dbReference>
<dbReference type="STRING" id="669874.A0A1E4U342"/>
<evidence type="ECO:0000256" key="1">
    <source>
        <dbReference type="SAM" id="Coils"/>
    </source>
</evidence>
<dbReference type="SUPFAM" id="SSF48464">
    <property type="entry name" value="ENTH/VHS domain"/>
    <property type="match status" value="1"/>
</dbReference>
<dbReference type="AlphaFoldDB" id="A0A1E4U342"/>
<reference evidence="4" key="1">
    <citation type="submission" date="2016-05" db="EMBL/GenBank/DDBJ databases">
        <title>Comparative genomics of biotechnologically important yeasts.</title>
        <authorList>
            <consortium name="DOE Joint Genome Institute"/>
            <person name="Riley R."/>
            <person name="Haridas S."/>
            <person name="Wolfe K.H."/>
            <person name="Lopes M.R."/>
            <person name="Hittinger C.T."/>
            <person name="Goker M."/>
            <person name="Salamov A."/>
            <person name="Wisecaver J."/>
            <person name="Long T.M."/>
            <person name="Aerts A.L."/>
            <person name="Barry K."/>
            <person name="Choi C."/>
            <person name="Clum A."/>
            <person name="Coughlan A.Y."/>
            <person name="Deshpande S."/>
            <person name="Douglass A.P."/>
            <person name="Hanson S.J."/>
            <person name="Klenk H.-P."/>
            <person name="Labutti K."/>
            <person name="Lapidus A."/>
            <person name="Lindquist E."/>
            <person name="Lipzen A."/>
            <person name="Meier-Kolthoff J.P."/>
            <person name="Ohm R.A."/>
            <person name="Otillar R.P."/>
            <person name="Pangilinan J."/>
            <person name="Peng Y."/>
            <person name="Rokas A."/>
            <person name="Rosa C.A."/>
            <person name="Scheuner C."/>
            <person name="Sibirny A.A."/>
            <person name="Slot J.C."/>
            <person name="Stielow J.B."/>
            <person name="Sun H."/>
            <person name="Kurtzman C.P."/>
            <person name="Blackwell M."/>
            <person name="Grigoriev I.V."/>
            <person name="Jeffries T.W."/>
        </authorList>
    </citation>
    <scope>NUCLEOTIDE SEQUENCE [LARGE SCALE GENOMIC DNA]</scope>
    <source>
        <strain evidence="4">NRRL Y-2460</strain>
    </source>
</reference>
<dbReference type="Pfam" id="PF01417">
    <property type="entry name" value="ENTH"/>
    <property type="match status" value="1"/>
</dbReference>
<dbReference type="GO" id="GO:0007015">
    <property type="term" value="P:actin filament organization"/>
    <property type="evidence" value="ECO:0007669"/>
    <property type="project" value="TreeGrafter"/>
</dbReference>
<accession>A0A1E4U342</accession>
<dbReference type="Proteomes" id="UP000094236">
    <property type="component" value="Unassembled WGS sequence"/>
</dbReference>
<dbReference type="GO" id="GO:0006897">
    <property type="term" value="P:endocytosis"/>
    <property type="evidence" value="ECO:0007669"/>
    <property type="project" value="TreeGrafter"/>
</dbReference>
<evidence type="ECO:0000313" key="4">
    <source>
        <dbReference type="Proteomes" id="UP000094236"/>
    </source>
</evidence>
<protein>
    <recommendedName>
        <fullName evidence="2">ENTH domain-containing protein</fullName>
    </recommendedName>
</protein>
<dbReference type="EMBL" id="KV454011">
    <property type="protein sequence ID" value="ODV98412.1"/>
    <property type="molecule type" value="Genomic_DNA"/>
</dbReference>
<name>A0A1E4U342_PACTA</name>